<dbReference type="Proteomes" id="UP000075424">
    <property type="component" value="Unassembled WGS sequence"/>
</dbReference>
<gene>
    <name evidence="1" type="ORF">B4109_0878</name>
</gene>
<dbReference type="EMBL" id="LQYV01000135">
    <property type="protein sequence ID" value="KYD21332.1"/>
    <property type="molecule type" value="Genomic_DNA"/>
</dbReference>
<dbReference type="GO" id="GO:0004318">
    <property type="term" value="F:enoyl-[acyl-carrier-protein] reductase (NADH) activity"/>
    <property type="evidence" value="ECO:0007669"/>
    <property type="project" value="UniProtKB-EC"/>
</dbReference>
<evidence type="ECO:0000313" key="1">
    <source>
        <dbReference type="EMBL" id="KYD21332.1"/>
    </source>
</evidence>
<accession>A0A150MAT0</accession>
<dbReference type="PATRIC" id="fig|1422.18.peg.1678"/>
<sequence length="52" mass="5720">MPSASTAARSIICLRLAWAGQAIGLIHDIPSVAELFARMIGEAEQIRRRWAN</sequence>
<evidence type="ECO:0000313" key="2">
    <source>
        <dbReference type="Proteomes" id="UP000075424"/>
    </source>
</evidence>
<proteinExistence type="predicted"/>
<name>A0A150MAT0_GEOSE</name>
<comment type="caution">
    <text evidence="1">The sequence shown here is derived from an EMBL/GenBank/DDBJ whole genome shotgun (WGS) entry which is preliminary data.</text>
</comment>
<organism evidence="1 2">
    <name type="scientific">Geobacillus stearothermophilus</name>
    <name type="common">Bacillus stearothermophilus</name>
    <dbReference type="NCBI Taxonomy" id="1422"/>
    <lineage>
        <taxon>Bacteria</taxon>
        <taxon>Bacillati</taxon>
        <taxon>Bacillota</taxon>
        <taxon>Bacilli</taxon>
        <taxon>Bacillales</taxon>
        <taxon>Anoxybacillaceae</taxon>
        <taxon>Geobacillus</taxon>
    </lineage>
</organism>
<dbReference type="Gene3D" id="3.20.20.70">
    <property type="entry name" value="Aldolase class I"/>
    <property type="match status" value="1"/>
</dbReference>
<keyword evidence="1" id="KW-0560">Oxidoreductase</keyword>
<reference evidence="1 2" key="1">
    <citation type="submission" date="2016-01" db="EMBL/GenBank/DDBJ databases">
        <title>Draft Genome Sequences of Seven Thermophilic Sporeformers Isolated from Foods.</title>
        <authorList>
            <person name="Berendsen E.M."/>
            <person name="Wells-Bennik M.H."/>
            <person name="Krawcyk A.O."/>
            <person name="De Jong A."/>
            <person name="Holsappel S."/>
            <person name="Eijlander R.T."/>
            <person name="Kuipers O.P."/>
        </authorList>
    </citation>
    <scope>NUCLEOTIDE SEQUENCE [LARGE SCALE GENOMIC DNA]</scope>
    <source>
        <strain evidence="1 2">B4109</strain>
    </source>
</reference>
<dbReference type="EC" id="1.3.1.9" evidence="1"/>
<dbReference type="InterPro" id="IPR013785">
    <property type="entry name" value="Aldolase_TIM"/>
</dbReference>
<protein>
    <submittedName>
        <fullName evidence="1">Enoyl-[acyl-carrier-protein] reductase</fullName>
        <ecNumber evidence="1">1.3.1.9</ecNumber>
    </submittedName>
</protein>
<dbReference type="AlphaFoldDB" id="A0A150MAT0"/>